<gene>
    <name evidence="3" type="ORF">RchiOBHm_Chr4g0426841</name>
</gene>
<accession>A0A2P6QZG6</accession>
<proteinExistence type="predicted"/>
<dbReference type="Gene3D" id="2.60.210.10">
    <property type="entry name" value="Apoptosis, Tumor Necrosis Factor Receptor Associated Protein 2, Chain A"/>
    <property type="match status" value="1"/>
</dbReference>
<keyword evidence="4" id="KW-1185">Reference proteome</keyword>
<dbReference type="CDD" id="cd00121">
    <property type="entry name" value="MATH"/>
    <property type="match status" value="1"/>
</dbReference>
<dbReference type="SMART" id="SM00061">
    <property type="entry name" value="MATH"/>
    <property type="match status" value="1"/>
</dbReference>
<feature type="chain" id="PRO_5015127531" evidence="1">
    <location>
        <begin position="20"/>
        <end position="225"/>
    </location>
</feature>
<feature type="domain" description="MATH" evidence="2">
    <location>
        <begin position="187"/>
        <end position="225"/>
    </location>
</feature>
<evidence type="ECO:0000313" key="3">
    <source>
        <dbReference type="EMBL" id="PRQ39582.1"/>
    </source>
</evidence>
<dbReference type="Proteomes" id="UP000238479">
    <property type="component" value="Chromosome 4"/>
</dbReference>
<feature type="domain" description="MATH" evidence="2">
    <location>
        <begin position="32"/>
        <end position="165"/>
    </location>
</feature>
<dbReference type="AlphaFoldDB" id="A0A2P6QZG6"/>
<protein>
    <submittedName>
        <fullName evidence="3">Putative ubiquitinyl hydrolase 1</fullName>
        <ecNumber evidence="3">3.4.19.12</ecNumber>
    </submittedName>
</protein>
<dbReference type="Pfam" id="PF22486">
    <property type="entry name" value="MATH_2"/>
    <property type="match status" value="1"/>
</dbReference>
<dbReference type="EC" id="3.4.19.12" evidence="3"/>
<keyword evidence="1" id="KW-0732">Signal</keyword>
<sequence length="225" mass="25819">MSEIFFCSPLILCCLDSLAGPLVSRSSSANPPKHFSMKVESFSLLQKTMDRYESKEFEAGGYKWKLVLFPNGNRARNGKDHISLYLEMAGLEAIKATLHVLVDFKFFLLNQYKKNYLVLEGEKKERYCFYRTIVGGMAGFDQLISLKDFTNGYLYDDTCEFGVEVFVSEEKRRDRLGLVSMFDNGVMYKHIWKIPNFSKLDGPCHSSEPFPAGDQKYCAWSYTTS</sequence>
<dbReference type="Gramene" id="PRQ39582">
    <property type="protein sequence ID" value="PRQ39582"/>
    <property type="gene ID" value="RchiOBHm_Chr4g0426841"/>
</dbReference>
<dbReference type="PROSITE" id="PS50144">
    <property type="entry name" value="MATH"/>
    <property type="match status" value="2"/>
</dbReference>
<feature type="signal peptide" evidence="1">
    <location>
        <begin position="1"/>
        <end position="19"/>
    </location>
</feature>
<dbReference type="InterPro" id="IPR002083">
    <property type="entry name" value="MATH/TRAF_dom"/>
</dbReference>
<evidence type="ECO:0000259" key="2">
    <source>
        <dbReference type="PROSITE" id="PS50144"/>
    </source>
</evidence>
<dbReference type="PANTHER" id="PTHR46162:SF2">
    <property type="entry name" value="ANKYRIN REPEAT-CONTAINING PROTEIN-RELATED"/>
    <property type="match status" value="1"/>
</dbReference>
<organism evidence="3 4">
    <name type="scientific">Rosa chinensis</name>
    <name type="common">China rose</name>
    <dbReference type="NCBI Taxonomy" id="74649"/>
    <lineage>
        <taxon>Eukaryota</taxon>
        <taxon>Viridiplantae</taxon>
        <taxon>Streptophyta</taxon>
        <taxon>Embryophyta</taxon>
        <taxon>Tracheophyta</taxon>
        <taxon>Spermatophyta</taxon>
        <taxon>Magnoliopsida</taxon>
        <taxon>eudicotyledons</taxon>
        <taxon>Gunneridae</taxon>
        <taxon>Pentapetalae</taxon>
        <taxon>rosids</taxon>
        <taxon>fabids</taxon>
        <taxon>Rosales</taxon>
        <taxon>Rosaceae</taxon>
        <taxon>Rosoideae</taxon>
        <taxon>Rosoideae incertae sedis</taxon>
        <taxon>Rosa</taxon>
    </lineage>
</organism>
<evidence type="ECO:0000313" key="4">
    <source>
        <dbReference type="Proteomes" id="UP000238479"/>
    </source>
</evidence>
<dbReference type="InterPro" id="IPR008974">
    <property type="entry name" value="TRAF-like"/>
</dbReference>
<dbReference type="STRING" id="74649.A0A2P6QZG6"/>
<dbReference type="GO" id="GO:0004843">
    <property type="term" value="F:cysteine-type deubiquitinase activity"/>
    <property type="evidence" value="ECO:0007669"/>
    <property type="project" value="UniProtKB-EC"/>
</dbReference>
<dbReference type="EMBL" id="PDCK01000042">
    <property type="protein sequence ID" value="PRQ39582.1"/>
    <property type="molecule type" value="Genomic_DNA"/>
</dbReference>
<evidence type="ECO:0000256" key="1">
    <source>
        <dbReference type="SAM" id="SignalP"/>
    </source>
</evidence>
<dbReference type="PANTHER" id="PTHR46162">
    <property type="entry name" value="TRAF-LIKE FAMILY PROTEIN"/>
    <property type="match status" value="1"/>
</dbReference>
<comment type="caution">
    <text evidence="3">The sequence shown here is derived from an EMBL/GenBank/DDBJ whole genome shotgun (WGS) entry which is preliminary data.</text>
</comment>
<reference evidence="3 4" key="1">
    <citation type="journal article" date="2018" name="Nat. Genet.">
        <title>The Rosa genome provides new insights in the design of modern roses.</title>
        <authorList>
            <person name="Bendahmane M."/>
        </authorList>
    </citation>
    <scope>NUCLEOTIDE SEQUENCE [LARGE SCALE GENOMIC DNA]</scope>
    <source>
        <strain evidence="4">cv. Old Blush</strain>
    </source>
</reference>
<dbReference type="OMA" id="YFLAMAD"/>
<keyword evidence="3" id="KW-0378">Hydrolase</keyword>
<dbReference type="SUPFAM" id="SSF49599">
    <property type="entry name" value="TRAF domain-like"/>
    <property type="match status" value="2"/>
</dbReference>
<name>A0A2P6QZG6_ROSCH</name>